<feature type="active site" description="Acyl-thioester intermediate" evidence="2">
    <location>
        <position position="208"/>
    </location>
</feature>
<dbReference type="Proteomes" id="UP000660611">
    <property type="component" value="Unassembled WGS sequence"/>
</dbReference>
<evidence type="ECO:0000313" key="5">
    <source>
        <dbReference type="Proteomes" id="UP000660611"/>
    </source>
</evidence>
<dbReference type="Pfam" id="PF04203">
    <property type="entry name" value="Sortase"/>
    <property type="match status" value="1"/>
</dbReference>
<dbReference type="SUPFAM" id="SSF63817">
    <property type="entry name" value="Sortase"/>
    <property type="match status" value="1"/>
</dbReference>
<gene>
    <name evidence="4" type="ORF">Dsi01nite_097130</name>
</gene>
<evidence type="ECO:0000313" key="4">
    <source>
        <dbReference type="EMBL" id="GIG51672.1"/>
    </source>
</evidence>
<evidence type="ECO:0000256" key="3">
    <source>
        <dbReference type="SAM" id="MobiDB-lite"/>
    </source>
</evidence>
<feature type="active site" description="Proton donor/acceptor" evidence="2">
    <location>
        <position position="147"/>
    </location>
</feature>
<feature type="compositionally biased region" description="Low complexity" evidence="3">
    <location>
        <begin position="64"/>
        <end position="86"/>
    </location>
</feature>
<protein>
    <recommendedName>
        <fullName evidence="6">Class E sortase</fullName>
    </recommendedName>
</protein>
<keyword evidence="5" id="KW-1185">Reference proteome</keyword>
<sequence>MGTGRGGDRTTRLLLLAAVLLLASGVAAGGVTAWSWWGRVRAVHAAQDRLAAEWAGETPRSGTGATSAAEAAGRRPAAPMRLPGAAEEAAGTGVPPGGPIALLHVPTLHLKLFVVEGSDPAALMLGPGRIPGTAAFGESGNTGIAGHRYPGVFWDLDDLEVSAPVVVETRDTWLVYRVVDASVVQPEQNEVLAAPPPGAGPLLTLVTCEPKLSTARRLIRQATLVRHDPIDGPRPAELG</sequence>
<comment type="caution">
    <text evidence="4">The sequence shown here is derived from an EMBL/GenBank/DDBJ whole genome shotgun (WGS) entry which is preliminary data.</text>
</comment>
<dbReference type="AlphaFoldDB" id="A0A919UDP0"/>
<proteinExistence type="predicted"/>
<feature type="region of interest" description="Disordered" evidence="3">
    <location>
        <begin position="54"/>
        <end position="91"/>
    </location>
</feature>
<dbReference type="RefSeq" id="WP_203853281.1">
    <property type="nucleotide sequence ID" value="NZ_BAAAVW010000036.1"/>
</dbReference>
<dbReference type="InterPro" id="IPR005754">
    <property type="entry name" value="Sortase"/>
</dbReference>
<dbReference type="NCBIfam" id="TIGR01076">
    <property type="entry name" value="sortase_fam"/>
    <property type="match status" value="1"/>
</dbReference>
<dbReference type="EMBL" id="BONQ01000159">
    <property type="protein sequence ID" value="GIG51672.1"/>
    <property type="molecule type" value="Genomic_DNA"/>
</dbReference>
<accession>A0A919UDP0</accession>
<dbReference type="CDD" id="cd05830">
    <property type="entry name" value="Sortase_E"/>
    <property type="match status" value="1"/>
</dbReference>
<dbReference type="Gene3D" id="2.40.260.10">
    <property type="entry name" value="Sortase"/>
    <property type="match status" value="1"/>
</dbReference>
<evidence type="ECO:0008006" key="6">
    <source>
        <dbReference type="Google" id="ProtNLM"/>
    </source>
</evidence>
<evidence type="ECO:0000256" key="2">
    <source>
        <dbReference type="PIRSR" id="PIRSR605754-1"/>
    </source>
</evidence>
<dbReference type="InterPro" id="IPR023365">
    <property type="entry name" value="Sortase_dom-sf"/>
</dbReference>
<keyword evidence="1" id="KW-0378">Hydrolase</keyword>
<evidence type="ECO:0000256" key="1">
    <source>
        <dbReference type="ARBA" id="ARBA00022801"/>
    </source>
</evidence>
<reference evidence="4" key="1">
    <citation type="submission" date="2021-01" db="EMBL/GenBank/DDBJ databases">
        <title>Whole genome shotgun sequence of Dactylosporangium siamense NBRC 106093.</title>
        <authorList>
            <person name="Komaki H."/>
            <person name="Tamura T."/>
        </authorList>
    </citation>
    <scope>NUCLEOTIDE SEQUENCE</scope>
    <source>
        <strain evidence="4">NBRC 106093</strain>
    </source>
</reference>
<dbReference type="InterPro" id="IPR042003">
    <property type="entry name" value="Sortase_E"/>
</dbReference>
<organism evidence="4 5">
    <name type="scientific">Dactylosporangium siamense</name>
    <dbReference type="NCBI Taxonomy" id="685454"/>
    <lineage>
        <taxon>Bacteria</taxon>
        <taxon>Bacillati</taxon>
        <taxon>Actinomycetota</taxon>
        <taxon>Actinomycetes</taxon>
        <taxon>Micromonosporales</taxon>
        <taxon>Micromonosporaceae</taxon>
        <taxon>Dactylosporangium</taxon>
    </lineage>
</organism>
<dbReference type="GO" id="GO:0016787">
    <property type="term" value="F:hydrolase activity"/>
    <property type="evidence" value="ECO:0007669"/>
    <property type="project" value="UniProtKB-KW"/>
</dbReference>
<name>A0A919UDP0_9ACTN</name>